<dbReference type="GO" id="GO:0005737">
    <property type="term" value="C:cytoplasm"/>
    <property type="evidence" value="ECO:0007669"/>
    <property type="project" value="UniProtKB-SubCell"/>
</dbReference>
<comment type="similarity">
    <text evidence="3">Belongs to the CNOT11 family.</text>
</comment>
<reference evidence="11" key="1">
    <citation type="submission" date="2025-08" db="UniProtKB">
        <authorList>
            <consortium name="RefSeq"/>
        </authorList>
    </citation>
    <scope>IDENTIFICATION</scope>
</reference>
<keyword evidence="8" id="KW-0804">Transcription</keyword>
<evidence type="ECO:0000256" key="8">
    <source>
        <dbReference type="ARBA" id="ARBA00023163"/>
    </source>
</evidence>
<keyword evidence="10" id="KW-1185">Reference proteome</keyword>
<dbReference type="Proteomes" id="UP000515154">
    <property type="component" value="Unplaced"/>
</dbReference>
<evidence type="ECO:0000256" key="9">
    <source>
        <dbReference type="ARBA" id="ARBA00023242"/>
    </source>
</evidence>
<dbReference type="RefSeq" id="XP_029653919.1">
    <property type="nucleotide sequence ID" value="XM_029798059.1"/>
</dbReference>
<keyword evidence="9" id="KW-0539">Nucleus</keyword>
<keyword evidence="7" id="KW-0943">RNA-mediated gene silencing</keyword>
<evidence type="ECO:0000256" key="5">
    <source>
        <dbReference type="ARBA" id="ARBA00022490"/>
    </source>
</evidence>
<name>A0A6P7TP46_9MOLL</name>
<evidence type="ECO:0000256" key="2">
    <source>
        <dbReference type="ARBA" id="ARBA00004496"/>
    </source>
</evidence>
<dbReference type="GO" id="GO:0031047">
    <property type="term" value="P:regulatory ncRNA-mediated gene silencing"/>
    <property type="evidence" value="ECO:0007669"/>
    <property type="project" value="UniProtKB-KW"/>
</dbReference>
<evidence type="ECO:0000313" key="10">
    <source>
        <dbReference type="Proteomes" id="UP000515154"/>
    </source>
</evidence>
<dbReference type="GO" id="GO:0005634">
    <property type="term" value="C:nucleus"/>
    <property type="evidence" value="ECO:0007669"/>
    <property type="project" value="UniProtKB-SubCell"/>
</dbReference>
<dbReference type="AlphaFoldDB" id="A0A6P7TP46"/>
<proteinExistence type="inferred from homology"/>
<evidence type="ECO:0000256" key="7">
    <source>
        <dbReference type="ARBA" id="ARBA00023158"/>
    </source>
</evidence>
<evidence type="ECO:0000313" key="11">
    <source>
        <dbReference type="RefSeq" id="XP_029653919.1"/>
    </source>
</evidence>
<evidence type="ECO:0000256" key="4">
    <source>
        <dbReference type="ARBA" id="ARBA00014872"/>
    </source>
</evidence>
<dbReference type="PANTHER" id="PTHR15975:SF0">
    <property type="entry name" value="CCR4-NOT TRANSCRIPTION COMPLEX SUBUNIT 11"/>
    <property type="match status" value="1"/>
</dbReference>
<dbReference type="PANTHER" id="PTHR15975">
    <property type="entry name" value="CCR4-NOT TRANSCRIPTION COMPLEX SUBUNIT 11"/>
    <property type="match status" value="1"/>
</dbReference>
<sequence length="177" mass="19853">MLVDMIISLENEPRFLCQIAVVDKDLFAQLLGASSQAAKVLIAAVSGTELFITLLSTVADISTFRSLELVKDLINAPGKLISVEFVHKYVINFMHKTSSATCGEDSGDARVRWVRILFAFLTSIIKQRMFDLRVGCWCVKLQPIVSEIQSFCCDHSKMKESTALYKLIRSLDEYVPQ</sequence>
<evidence type="ECO:0000256" key="3">
    <source>
        <dbReference type="ARBA" id="ARBA00008030"/>
    </source>
</evidence>
<evidence type="ECO:0000256" key="1">
    <source>
        <dbReference type="ARBA" id="ARBA00004123"/>
    </source>
</evidence>
<keyword evidence="5" id="KW-0963">Cytoplasm</keyword>
<dbReference type="GO" id="GO:0030014">
    <property type="term" value="C:CCR4-NOT complex"/>
    <property type="evidence" value="ECO:0007669"/>
    <property type="project" value="InterPro"/>
</dbReference>
<dbReference type="InterPro" id="IPR019312">
    <property type="entry name" value="CNOT11"/>
</dbReference>
<gene>
    <name evidence="11" type="primary">LOC115227144</name>
</gene>
<protein>
    <recommendedName>
        <fullName evidence="4">CCR4-NOT transcription complex subunit 11</fullName>
    </recommendedName>
</protein>
<accession>A0A6P7TP46</accession>
<dbReference type="KEGG" id="osn:115227144"/>
<comment type="subcellular location">
    <subcellularLocation>
        <location evidence="2">Cytoplasm</location>
    </subcellularLocation>
    <subcellularLocation>
        <location evidence="1">Nucleus</location>
    </subcellularLocation>
</comment>
<evidence type="ECO:0000256" key="6">
    <source>
        <dbReference type="ARBA" id="ARBA00023015"/>
    </source>
</evidence>
<dbReference type="Pfam" id="PF10155">
    <property type="entry name" value="CNOT11"/>
    <property type="match status" value="1"/>
</dbReference>
<keyword evidence="6" id="KW-0805">Transcription regulation</keyword>
<organism evidence="10 11">
    <name type="scientific">Octopus sinensis</name>
    <name type="common">East Asian common octopus</name>
    <dbReference type="NCBI Taxonomy" id="2607531"/>
    <lineage>
        <taxon>Eukaryota</taxon>
        <taxon>Metazoa</taxon>
        <taxon>Spiralia</taxon>
        <taxon>Lophotrochozoa</taxon>
        <taxon>Mollusca</taxon>
        <taxon>Cephalopoda</taxon>
        <taxon>Coleoidea</taxon>
        <taxon>Octopodiformes</taxon>
        <taxon>Octopoda</taxon>
        <taxon>Incirrata</taxon>
        <taxon>Octopodidae</taxon>
        <taxon>Octopus</taxon>
    </lineage>
</organism>